<name>A0A212IW83_9FIRM</name>
<dbReference type="AlphaFoldDB" id="A0A212IW83"/>
<dbReference type="EMBL" id="FLUN01000001">
    <property type="protein sequence ID" value="SBV91185.1"/>
    <property type="molecule type" value="Genomic_DNA"/>
</dbReference>
<proteinExistence type="predicted"/>
<accession>A0A212IW83</accession>
<organism evidence="1">
    <name type="scientific">uncultured Eubacteriales bacterium</name>
    <dbReference type="NCBI Taxonomy" id="172733"/>
    <lineage>
        <taxon>Bacteria</taxon>
        <taxon>Bacillati</taxon>
        <taxon>Bacillota</taxon>
        <taxon>Clostridia</taxon>
        <taxon>Eubacteriales</taxon>
        <taxon>environmental samples</taxon>
    </lineage>
</organism>
<evidence type="ECO:0000313" key="1">
    <source>
        <dbReference type="EMBL" id="SBV91185.1"/>
    </source>
</evidence>
<gene>
    <name evidence="1" type="ORF">KL86CLO1_10085</name>
</gene>
<sequence>MENRAGVRGNYIVPVVGATYTNRNGSAYICREVYMFAEARLERIKDSWTLYANGVQRYEDGTIEWDYSTGGYWARTEN</sequence>
<reference evidence="1" key="1">
    <citation type="submission" date="2016-04" db="EMBL/GenBank/DDBJ databases">
        <authorList>
            <person name="Evans L.H."/>
            <person name="Alamgir A."/>
            <person name="Owens N."/>
            <person name="Weber N.D."/>
            <person name="Virtaneva K."/>
            <person name="Barbian K."/>
            <person name="Babar A."/>
            <person name="Rosenke K."/>
        </authorList>
    </citation>
    <scope>NUCLEOTIDE SEQUENCE</scope>
    <source>
        <strain evidence="1">86</strain>
    </source>
</reference>
<protein>
    <submittedName>
        <fullName evidence="1">Uncharacterized protein</fullName>
    </submittedName>
</protein>